<evidence type="ECO:0000256" key="2">
    <source>
        <dbReference type="ARBA" id="ARBA00022737"/>
    </source>
</evidence>
<dbReference type="OrthoDB" id="945197at2759"/>
<sequence>MASYHRDHFTDPLHLLLKSQYGRKSTQTCDICQFNLAGLAGYRCDDCDIHIHKACADYFEEFVSFFAHRHILELIRIPRAGHRCDLCREDCAEESFVYRCDECDFDLHPLCSMLPQTVRSPLHPGHDLCMVSSSSGRRCSACLQRLPKWHYVCSCSFKLHISCATEDAPTGAGQASPIRSNGRAMQGSHGPAMRKTNGRAIQGGGRAGHTYGVVIPAAIQGYYPTTIQSYGPAIQAQGYYPAIQGYGPPVQALGNYPGINYGATGSGQSIVASNKPSRCRAIAKFLLKTGFHIAINAATGGLGSPLVEVLSAAMNN</sequence>
<dbReference type="PANTHER" id="PTHR47841:SF2">
    <property type="entry name" value="OS07G0609800 PROTEIN"/>
    <property type="match status" value="1"/>
</dbReference>
<reference evidence="6 7" key="1">
    <citation type="submission" date="2016-09" db="EMBL/GenBank/DDBJ databases">
        <title>The draft genome of Dichanthelium oligosanthes: A C3 panicoid grass species.</title>
        <authorList>
            <person name="Studer A.J."/>
            <person name="Schnable J.C."/>
            <person name="Brutnell T.P."/>
        </authorList>
    </citation>
    <scope>NUCLEOTIDE SEQUENCE [LARGE SCALE GENOMIC DNA]</scope>
    <source>
        <strain evidence="7">cv. Kellogg 1175</strain>
        <tissue evidence="6">Leaf</tissue>
    </source>
</reference>
<keyword evidence="2" id="KW-0677">Repeat</keyword>
<dbReference type="PANTHER" id="PTHR47841">
    <property type="entry name" value="DIACYLGLYCEROL KINASE THETA-LIKE-RELATED"/>
    <property type="match status" value="1"/>
</dbReference>
<keyword evidence="7" id="KW-1185">Reference proteome</keyword>
<keyword evidence="3" id="KW-0862">Zinc</keyword>
<feature type="region of interest" description="Disordered" evidence="4">
    <location>
        <begin position="168"/>
        <end position="193"/>
    </location>
</feature>
<dbReference type="CDD" id="cd00029">
    <property type="entry name" value="C1"/>
    <property type="match status" value="1"/>
</dbReference>
<evidence type="ECO:0000256" key="3">
    <source>
        <dbReference type="ARBA" id="ARBA00022833"/>
    </source>
</evidence>
<name>A0A1E5W108_9POAL</name>
<dbReference type="SUPFAM" id="SSF57889">
    <property type="entry name" value="Cysteine-rich domain"/>
    <property type="match status" value="2"/>
</dbReference>
<comment type="caution">
    <text evidence="6">The sequence shown here is derived from an EMBL/GenBank/DDBJ whole genome shotgun (WGS) entry which is preliminary data.</text>
</comment>
<feature type="domain" description="Phorbol-ester/DAG-type" evidence="5">
    <location>
        <begin position="13"/>
        <end position="63"/>
    </location>
</feature>
<dbReference type="InterPro" id="IPR004146">
    <property type="entry name" value="DC1"/>
</dbReference>
<dbReference type="STRING" id="888268.A0A1E5W108"/>
<dbReference type="PROSITE" id="PS50081">
    <property type="entry name" value="ZF_DAG_PE_2"/>
    <property type="match status" value="1"/>
</dbReference>
<dbReference type="EMBL" id="LWDX02024234">
    <property type="protein sequence ID" value="OEL31086.1"/>
    <property type="molecule type" value="Genomic_DNA"/>
</dbReference>
<dbReference type="Gene3D" id="3.30.60.20">
    <property type="match status" value="1"/>
</dbReference>
<dbReference type="GO" id="GO:0046872">
    <property type="term" value="F:metal ion binding"/>
    <property type="evidence" value="ECO:0007669"/>
    <property type="project" value="UniProtKB-KW"/>
</dbReference>
<evidence type="ECO:0000313" key="7">
    <source>
        <dbReference type="Proteomes" id="UP000095767"/>
    </source>
</evidence>
<evidence type="ECO:0000256" key="1">
    <source>
        <dbReference type="ARBA" id="ARBA00022723"/>
    </source>
</evidence>
<evidence type="ECO:0000313" key="6">
    <source>
        <dbReference type="EMBL" id="OEL31086.1"/>
    </source>
</evidence>
<dbReference type="Proteomes" id="UP000095767">
    <property type="component" value="Unassembled WGS sequence"/>
</dbReference>
<accession>A0A1E5W108</accession>
<organism evidence="6 7">
    <name type="scientific">Dichanthelium oligosanthes</name>
    <dbReference type="NCBI Taxonomy" id="888268"/>
    <lineage>
        <taxon>Eukaryota</taxon>
        <taxon>Viridiplantae</taxon>
        <taxon>Streptophyta</taxon>
        <taxon>Embryophyta</taxon>
        <taxon>Tracheophyta</taxon>
        <taxon>Spermatophyta</taxon>
        <taxon>Magnoliopsida</taxon>
        <taxon>Liliopsida</taxon>
        <taxon>Poales</taxon>
        <taxon>Poaceae</taxon>
        <taxon>PACMAD clade</taxon>
        <taxon>Panicoideae</taxon>
        <taxon>Panicodae</taxon>
        <taxon>Paniceae</taxon>
        <taxon>Dichantheliinae</taxon>
        <taxon>Dichanthelium</taxon>
    </lineage>
</organism>
<evidence type="ECO:0000259" key="5">
    <source>
        <dbReference type="PROSITE" id="PS50081"/>
    </source>
</evidence>
<dbReference type="Pfam" id="PF03107">
    <property type="entry name" value="C1_2"/>
    <property type="match status" value="3"/>
</dbReference>
<gene>
    <name evidence="6" type="ORF">BAE44_0007897</name>
</gene>
<dbReference type="InterPro" id="IPR046349">
    <property type="entry name" value="C1-like_sf"/>
</dbReference>
<proteinExistence type="predicted"/>
<dbReference type="AlphaFoldDB" id="A0A1E5W108"/>
<keyword evidence="1" id="KW-0479">Metal-binding</keyword>
<protein>
    <recommendedName>
        <fullName evidence="5">Phorbol-ester/DAG-type domain-containing protein</fullName>
    </recommendedName>
</protein>
<dbReference type="InterPro" id="IPR002219">
    <property type="entry name" value="PKC_DAG/PE"/>
</dbReference>
<evidence type="ECO:0000256" key="4">
    <source>
        <dbReference type="SAM" id="MobiDB-lite"/>
    </source>
</evidence>